<dbReference type="RefSeq" id="WP_013960028.1">
    <property type="nucleotide sequence ID" value="NC_015730.1"/>
</dbReference>
<dbReference type="eggNOG" id="COG1317">
    <property type="taxonomic scope" value="Bacteria"/>
</dbReference>
<evidence type="ECO:0000256" key="1">
    <source>
        <dbReference type="SAM" id="MobiDB-lite"/>
    </source>
</evidence>
<dbReference type="EMBL" id="CP002623">
    <property type="protein sequence ID" value="AEI92083.1"/>
    <property type="molecule type" value="Genomic_DNA"/>
</dbReference>
<accession>F7ZDW4</accession>
<evidence type="ECO:0008006" key="4">
    <source>
        <dbReference type="Google" id="ProtNLM"/>
    </source>
</evidence>
<protein>
    <recommendedName>
        <fullName evidence="4">Flagellar biosynthesis protein</fullName>
    </recommendedName>
</protein>
<keyword evidence="3" id="KW-1185">Reference proteome</keyword>
<organism evidence="2 3">
    <name type="scientific">Roseobacter litoralis (strain ATCC 49566 / DSM 6996 / JCM 21268 / NBRC 15278 / OCh 149)</name>
    <dbReference type="NCBI Taxonomy" id="391595"/>
    <lineage>
        <taxon>Bacteria</taxon>
        <taxon>Pseudomonadati</taxon>
        <taxon>Pseudomonadota</taxon>
        <taxon>Alphaproteobacteria</taxon>
        <taxon>Rhodobacterales</taxon>
        <taxon>Roseobacteraceae</taxon>
        <taxon>Roseobacter</taxon>
    </lineage>
</organism>
<evidence type="ECO:0000313" key="2">
    <source>
        <dbReference type="EMBL" id="AEI92083.1"/>
    </source>
</evidence>
<sequence length="199" mass="21955">MAVSHRYKNFAGTKQTSTEKSNSHSEATEDQKLQAFETGYQAGWDDATKAQTDEKERITAELGQNLIDMKFTYQEALSELTVSIEPIMKVIVEKLLPEAMRAALSAHILDQVASLVDAQTDRPIEVVVSTDNVERVTSLIETTSQDSINVVAEASLGEGQAFVRLGTTERQIDLNTLIEGVSKAVEAFFHEAHREIENG</sequence>
<dbReference type="HOGENOM" id="CLU_120481_0_0_5"/>
<proteinExistence type="predicted"/>
<reference evidence="2 3" key="1">
    <citation type="journal article" date="2011" name="BMC Genomics">
        <title>Comparative genome analysis and genome-guided physiological analysis of Roseobacter litoralis.</title>
        <authorList>
            <person name="Kalhoefer D."/>
            <person name="Thole S."/>
            <person name="Voget S."/>
            <person name="Lehmann R."/>
            <person name="Liesegang H."/>
            <person name="Wollher A."/>
            <person name="Daniel R."/>
            <person name="Simon M."/>
            <person name="Brinkhoff T."/>
        </authorList>
    </citation>
    <scope>NUCLEOTIDE SEQUENCE [LARGE SCALE GENOMIC DNA]</scope>
    <source>
        <strain evidence="3">ATCC 49566 / DSM 6996 / JCM 21268 / NBRC 15278 / OCh 149</strain>
    </source>
</reference>
<dbReference type="AlphaFoldDB" id="F7ZDW4"/>
<feature type="region of interest" description="Disordered" evidence="1">
    <location>
        <begin position="1"/>
        <end position="29"/>
    </location>
</feature>
<dbReference type="STRING" id="391595.RLO149_c000500"/>
<evidence type="ECO:0000313" key="3">
    <source>
        <dbReference type="Proteomes" id="UP000001353"/>
    </source>
</evidence>
<dbReference type="Proteomes" id="UP000001353">
    <property type="component" value="Chromosome"/>
</dbReference>
<gene>
    <name evidence="2" type="ordered locus">RLO149_c000500</name>
</gene>
<dbReference type="KEGG" id="rli:RLO149_c000500"/>
<dbReference type="OrthoDB" id="7870971at2"/>
<name>F7ZDW4_ROSLO</name>